<dbReference type="Proteomes" id="UP000316092">
    <property type="component" value="Unassembled WGS sequence"/>
</dbReference>
<gene>
    <name evidence="1" type="ORF">FNU79_18110</name>
</gene>
<evidence type="ECO:0000313" key="1">
    <source>
        <dbReference type="EMBL" id="TSA79297.1"/>
    </source>
</evidence>
<accession>A0A553UGG0</accession>
<keyword evidence="2" id="KW-1185">Reference proteome</keyword>
<dbReference type="EMBL" id="VKDB01000045">
    <property type="protein sequence ID" value="TSA79297.1"/>
    <property type="molecule type" value="Genomic_DNA"/>
</dbReference>
<dbReference type="AlphaFoldDB" id="A0A553UGG0"/>
<organism evidence="1 2">
    <name type="scientific">Deinococcus detaillensis</name>
    <dbReference type="NCBI Taxonomy" id="2592048"/>
    <lineage>
        <taxon>Bacteria</taxon>
        <taxon>Thermotogati</taxon>
        <taxon>Deinococcota</taxon>
        <taxon>Deinococci</taxon>
        <taxon>Deinococcales</taxon>
        <taxon>Deinococcaceae</taxon>
        <taxon>Deinococcus</taxon>
    </lineage>
</organism>
<name>A0A553UGG0_9DEIO</name>
<sequence length="62" mass="6711">MAQADGASRKDDSSFGSSLQYIYNTVTLAGAGGRNDGLTWNAWIEIKLSDQVLIDYCAPKLL</sequence>
<protein>
    <submittedName>
        <fullName evidence="1">Uncharacterized protein</fullName>
    </submittedName>
</protein>
<evidence type="ECO:0000313" key="2">
    <source>
        <dbReference type="Proteomes" id="UP000316092"/>
    </source>
</evidence>
<dbReference type="RefSeq" id="WP_143722202.1">
    <property type="nucleotide sequence ID" value="NZ_VKDB01000045.1"/>
</dbReference>
<proteinExistence type="predicted"/>
<reference evidence="1 2" key="1">
    <citation type="submission" date="2019-07" db="EMBL/GenBank/DDBJ databases">
        <title>Deinococcus detaillus sp. nov., isolated from humus soil in Antarctica.</title>
        <authorList>
            <person name="Zhang K."/>
        </authorList>
    </citation>
    <scope>NUCLEOTIDE SEQUENCE [LARGE SCALE GENOMIC DNA]</scope>
    <source>
        <strain evidence="1 2">H1</strain>
    </source>
</reference>
<comment type="caution">
    <text evidence="1">The sequence shown here is derived from an EMBL/GenBank/DDBJ whole genome shotgun (WGS) entry which is preliminary data.</text>
</comment>